<organism evidence="1 2">
    <name type="scientific">Petrachloros mirabilis ULC683</name>
    <dbReference type="NCBI Taxonomy" id="2781853"/>
    <lineage>
        <taxon>Bacteria</taxon>
        <taxon>Bacillati</taxon>
        <taxon>Cyanobacteriota</taxon>
        <taxon>Cyanophyceae</taxon>
        <taxon>Synechococcales</taxon>
        <taxon>Petrachlorosaceae</taxon>
        <taxon>Petrachloros</taxon>
        <taxon>Petrachloros mirabilis</taxon>
    </lineage>
</organism>
<evidence type="ECO:0000313" key="2">
    <source>
        <dbReference type="Proteomes" id="UP000607397"/>
    </source>
</evidence>
<name>A0A8K1ZXU4_9CYAN</name>
<accession>A0A8K1ZXU4</accession>
<sequence>MTPSSHPGQMIWKLPGASDTALHLRHHPSEPWRFYQEFPQYVRPDPPEFSQGYATFLALLNQGWEAVRS</sequence>
<reference evidence="1" key="1">
    <citation type="submission" date="2019-12" db="EMBL/GenBank/DDBJ databases">
        <title>High-Quality draft genome sequences of three cyanobacteria isolated from the limestone walls of the Old Cathedral of Coimbra.</title>
        <authorList>
            <person name="Tiago I."/>
            <person name="Soares F."/>
            <person name="Portugal A."/>
        </authorList>
    </citation>
    <scope>NUCLEOTIDE SEQUENCE [LARGE SCALE GENOMIC DNA]</scope>
    <source>
        <strain evidence="1">C</strain>
    </source>
</reference>
<protein>
    <submittedName>
        <fullName evidence="1">Uncharacterized protein</fullName>
    </submittedName>
</protein>
<dbReference type="AlphaFoldDB" id="A0A8K1ZXU4"/>
<keyword evidence="2" id="KW-1185">Reference proteome</keyword>
<gene>
    <name evidence="1" type="ORF">GS597_06070</name>
</gene>
<comment type="caution">
    <text evidence="1">The sequence shown here is derived from an EMBL/GenBank/DDBJ whole genome shotgun (WGS) entry which is preliminary data.</text>
</comment>
<dbReference type="EMBL" id="WVIC01000009">
    <property type="protein sequence ID" value="NCJ06088.1"/>
    <property type="molecule type" value="Genomic_DNA"/>
</dbReference>
<dbReference type="RefSeq" id="WP_161824567.1">
    <property type="nucleotide sequence ID" value="NZ_WVIC01000009.1"/>
</dbReference>
<dbReference type="Proteomes" id="UP000607397">
    <property type="component" value="Unassembled WGS sequence"/>
</dbReference>
<evidence type="ECO:0000313" key="1">
    <source>
        <dbReference type="EMBL" id="NCJ06088.1"/>
    </source>
</evidence>
<proteinExistence type="predicted"/>